<proteinExistence type="inferred from homology"/>
<evidence type="ECO:0000259" key="2">
    <source>
        <dbReference type="PROSITE" id="PS00662"/>
    </source>
</evidence>
<dbReference type="SUPFAM" id="SSF52540">
    <property type="entry name" value="P-loop containing nucleoside triphosphate hydrolases"/>
    <property type="match status" value="1"/>
</dbReference>
<evidence type="ECO:0000313" key="3">
    <source>
        <dbReference type="EMBL" id="QJR09949.1"/>
    </source>
</evidence>
<organism evidence="3 4">
    <name type="scientific">Usitatibacter rugosus</name>
    <dbReference type="NCBI Taxonomy" id="2732067"/>
    <lineage>
        <taxon>Bacteria</taxon>
        <taxon>Pseudomonadati</taxon>
        <taxon>Pseudomonadota</taxon>
        <taxon>Betaproteobacteria</taxon>
        <taxon>Nitrosomonadales</taxon>
        <taxon>Usitatibacteraceae</taxon>
        <taxon>Usitatibacter</taxon>
    </lineage>
</organism>
<dbReference type="InterPro" id="IPR001482">
    <property type="entry name" value="T2SS/T4SS_dom"/>
</dbReference>
<dbReference type="PANTHER" id="PTHR30486">
    <property type="entry name" value="TWITCHING MOTILITY PROTEIN PILT"/>
    <property type="match status" value="1"/>
</dbReference>
<dbReference type="GO" id="GO:0016887">
    <property type="term" value="F:ATP hydrolysis activity"/>
    <property type="evidence" value="ECO:0007669"/>
    <property type="project" value="InterPro"/>
</dbReference>
<dbReference type="AlphaFoldDB" id="A0A6M4GRI9"/>
<dbReference type="Proteomes" id="UP000501534">
    <property type="component" value="Chromosome"/>
</dbReference>
<dbReference type="PANTHER" id="PTHR30486:SF12">
    <property type="entry name" value="TYPE IV PILUS ATPASE PILU"/>
    <property type="match status" value="1"/>
</dbReference>
<dbReference type="Gene3D" id="3.30.450.90">
    <property type="match status" value="1"/>
</dbReference>
<dbReference type="KEGG" id="uru:DSM104443_01000"/>
<name>A0A6M4GRI9_9PROT</name>
<accession>A0A6M4GRI9</accession>
<protein>
    <submittedName>
        <fullName evidence="3">Twitching mobility protein</fullName>
    </submittedName>
</protein>
<dbReference type="Pfam" id="PF00437">
    <property type="entry name" value="T2SSE"/>
    <property type="match status" value="1"/>
</dbReference>
<dbReference type="InterPro" id="IPR050921">
    <property type="entry name" value="T4SS_GSP_E_ATPase"/>
</dbReference>
<dbReference type="PROSITE" id="PS00662">
    <property type="entry name" value="T2SP_E"/>
    <property type="match status" value="1"/>
</dbReference>
<sequence length="386" mass="42450">MFIEKLLQLMSEKKASDIFISAGSPLSIKINGTIMPVNPAPMDGEQCKKIAYEMLTPRQIETFEKDRELNFAKPMPGIGNFRVNMFWQKGAVSVVIRFVTGDIPSMASLNLPPVLSSLIMEKRGLILVVGATGSGKSTTLASMLDFRNNQGPGHILTIEDPIEYVFTPKKAIFNQREVGNDTLAFHEALRNAMRQAPDIILIGEIRDQETMRMALTYALSGHLCLSTLHANNAYQAMNRVISFFPLEVRPMLLQDLAVSLKAIISQRLVKTIEGGRTPAVEVLLNTRNMQEQIEKGEVGEVKEAMEKSMSPGSQTFEQDLFRLVRSGKISTEEALMNADSATNLGLLLGNSGIMPMASEKAKQPSMTSAGGFGGFKITEETEEKFG</sequence>
<dbReference type="Gene3D" id="3.40.50.300">
    <property type="entry name" value="P-loop containing nucleotide triphosphate hydrolases"/>
    <property type="match status" value="1"/>
</dbReference>
<dbReference type="GO" id="GO:0005524">
    <property type="term" value="F:ATP binding"/>
    <property type="evidence" value="ECO:0007669"/>
    <property type="project" value="InterPro"/>
</dbReference>
<dbReference type="NCBIfam" id="TIGR01420">
    <property type="entry name" value="pilT_fam"/>
    <property type="match status" value="1"/>
</dbReference>
<evidence type="ECO:0000313" key="4">
    <source>
        <dbReference type="Proteomes" id="UP000501534"/>
    </source>
</evidence>
<dbReference type="RefSeq" id="WP_171090087.1">
    <property type="nucleotide sequence ID" value="NZ_CP053069.1"/>
</dbReference>
<dbReference type="InterPro" id="IPR006321">
    <property type="entry name" value="PilT/PilU"/>
</dbReference>
<gene>
    <name evidence="3" type="primary">pilT_3</name>
    <name evidence="3" type="ORF">DSM104443_01000</name>
</gene>
<keyword evidence="4" id="KW-1185">Reference proteome</keyword>
<comment type="similarity">
    <text evidence="1">Belongs to the GSP E family.</text>
</comment>
<reference evidence="3 4" key="1">
    <citation type="submission" date="2020-04" db="EMBL/GenBank/DDBJ databases">
        <title>Usitatibacter rugosus gen. nov., sp. nov. and Usitatibacter palustris sp. nov., novel members of Usitatibacteraceae fam. nov. within the order Nitrosomonadales isolated from soil.</title>
        <authorList>
            <person name="Huber K.J."/>
            <person name="Neumann-Schaal M."/>
            <person name="Geppert A."/>
            <person name="Luckner M."/>
            <person name="Wanner G."/>
            <person name="Overmann J."/>
        </authorList>
    </citation>
    <scope>NUCLEOTIDE SEQUENCE [LARGE SCALE GENOMIC DNA]</scope>
    <source>
        <strain evidence="3 4">0125_3</strain>
    </source>
</reference>
<dbReference type="EMBL" id="CP053069">
    <property type="protein sequence ID" value="QJR09949.1"/>
    <property type="molecule type" value="Genomic_DNA"/>
</dbReference>
<dbReference type="CDD" id="cd01131">
    <property type="entry name" value="PilT"/>
    <property type="match status" value="1"/>
</dbReference>
<evidence type="ECO:0000256" key="1">
    <source>
        <dbReference type="ARBA" id="ARBA00006611"/>
    </source>
</evidence>
<dbReference type="InterPro" id="IPR027417">
    <property type="entry name" value="P-loop_NTPase"/>
</dbReference>
<feature type="domain" description="Bacterial type II secretion system protein E" evidence="2">
    <location>
        <begin position="193"/>
        <end position="207"/>
    </location>
</feature>